<reference evidence="1" key="1">
    <citation type="journal article" date="1994" name="J. Antibiot.">
        <title>Isolation and characterization of linear plasmids from lankacidin-producing Streptomyces species.</title>
        <authorList>
            <person name="Kinashi H."/>
            <person name="Mori E."/>
            <person name="Hatani A."/>
            <person name="Nimi O."/>
        </authorList>
    </citation>
    <scope>NUCLEOTIDE SEQUENCE</scope>
    <source>
        <strain evidence="1">7434AN4</strain>
        <plasmid evidence="1">pSLA2-M</plasmid>
    </source>
</reference>
<accession>F2Z8M5</accession>
<gene>
    <name evidence="1" type="primary">pSLA2-M.11</name>
</gene>
<protein>
    <submittedName>
        <fullName evidence="1">Uncharacterized protein</fullName>
    </submittedName>
</protein>
<sequence length="77" mass="8322">MIEGSTRVTVELTEDQAQQAGLPPGDGYQVSGLLLDDEGDPVELPRIGILTVPLRWLHPMDTPVSPSHHDASARQIP</sequence>
<organism evidence="1">
    <name type="scientific">Streptomyces rochei</name>
    <name type="common">Streptomyces parvullus</name>
    <dbReference type="NCBI Taxonomy" id="1928"/>
    <lineage>
        <taxon>Bacteria</taxon>
        <taxon>Bacillati</taxon>
        <taxon>Actinomycetota</taxon>
        <taxon>Actinomycetes</taxon>
        <taxon>Kitasatosporales</taxon>
        <taxon>Streptomycetaceae</taxon>
        <taxon>Streptomyces</taxon>
        <taxon>Streptomyces rochei group</taxon>
    </lineage>
</organism>
<evidence type="ECO:0000313" key="1">
    <source>
        <dbReference type="EMBL" id="BAK19805.1"/>
    </source>
</evidence>
<reference evidence="1" key="2">
    <citation type="journal article" date="2011" name="Biosci. Biotechnol. Biochem.">
        <title>pSLA2-M of Streptomyces rochei is a composite linear plasmid characterized by self-defense genes and homology with pSLA2-L.</title>
        <authorList>
            <person name="Yang Y."/>
            <person name="Kurokawa T."/>
            <person name="Takahama Y."/>
            <person name="Nindita Y."/>
            <person name="Mochizuki S."/>
            <person name="Arakawa K."/>
            <person name="Endo S."/>
            <person name="Kinashi H."/>
        </authorList>
    </citation>
    <scope>NUCLEOTIDE SEQUENCE</scope>
    <source>
        <strain evidence="1">7434AN4</strain>
        <plasmid evidence="1">pSLA2-M</plasmid>
    </source>
</reference>
<dbReference type="AlphaFoldDB" id="F2Z8M5"/>
<dbReference type="EMBL" id="AB597522">
    <property type="protein sequence ID" value="BAK19805.1"/>
    <property type="molecule type" value="Genomic_DNA"/>
</dbReference>
<name>F2Z8M5_STRRO</name>
<keyword evidence="1" id="KW-0614">Plasmid</keyword>
<proteinExistence type="predicted"/>
<geneLocation type="plasmid" evidence="1">
    <name>pSLA2-M</name>
</geneLocation>